<evidence type="ECO:0000256" key="3">
    <source>
        <dbReference type="ARBA" id="ARBA00037926"/>
    </source>
</evidence>
<dbReference type="FunFam" id="3.40.630.30:FF:000046">
    <property type="entry name" value="Dopamine N-acetyltransferase"/>
    <property type="match status" value="1"/>
</dbReference>
<keyword evidence="1" id="KW-0808">Transferase</keyword>
<dbReference type="Pfam" id="PF00583">
    <property type="entry name" value="Acetyltransf_1"/>
    <property type="match status" value="1"/>
</dbReference>
<evidence type="ECO:0000256" key="4">
    <source>
        <dbReference type="ARBA" id="ARBA00038182"/>
    </source>
</evidence>
<comment type="catalytic activity">
    <reaction evidence="8">
        <text>serotonin + (5Z,8Z,11Z,14Z)-eicosatetraenoyl-CoA = N-[(5Z,8Z,11Z,14Z)-eicosatetraenoyl]-serotonin + CoA + H(+)</text>
        <dbReference type="Rhea" id="RHEA:51396"/>
        <dbReference type="ChEBI" id="CHEBI:15378"/>
        <dbReference type="ChEBI" id="CHEBI:57287"/>
        <dbReference type="ChEBI" id="CHEBI:57368"/>
        <dbReference type="ChEBI" id="CHEBI:132255"/>
        <dbReference type="ChEBI" id="CHEBI:350546"/>
    </reaction>
    <physiologicalReaction direction="left-to-right" evidence="8">
        <dbReference type="Rhea" id="RHEA:51397"/>
    </physiologicalReaction>
</comment>
<gene>
    <name evidence="15" type="ORF">M5D96_011344</name>
</gene>
<dbReference type="EMBL" id="JAMKOV010000028">
    <property type="protein sequence ID" value="KAI8035913.1"/>
    <property type="molecule type" value="Genomic_DNA"/>
</dbReference>
<accession>A0A9P9YFA8</accession>
<dbReference type="PANTHER" id="PTHR20905">
    <property type="entry name" value="N-ACETYLTRANSFERASE-RELATED"/>
    <property type="match status" value="1"/>
</dbReference>
<evidence type="ECO:0000256" key="11">
    <source>
        <dbReference type="ARBA" id="ARBA00052178"/>
    </source>
</evidence>
<comment type="catalytic activity">
    <reaction evidence="13">
        <text>serotonin + acetyl-CoA = N-acetylserotonin + CoA + H(+)</text>
        <dbReference type="Rhea" id="RHEA:25217"/>
        <dbReference type="ChEBI" id="CHEBI:15378"/>
        <dbReference type="ChEBI" id="CHEBI:17697"/>
        <dbReference type="ChEBI" id="CHEBI:57287"/>
        <dbReference type="ChEBI" id="CHEBI:57288"/>
        <dbReference type="ChEBI" id="CHEBI:350546"/>
        <dbReference type="EC" id="2.3.1.87"/>
    </reaction>
    <physiologicalReaction direction="left-to-right" evidence="13">
        <dbReference type="Rhea" id="RHEA:25218"/>
    </physiologicalReaction>
</comment>
<name>A0A9P9YFA8_9MUSC</name>
<evidence type="ECO:0000256" key="2">
    <source>
        <dbReference type="ARBA" id="ARBA00023315"/>
    </source>
</evidence>
<dbReference type="SUPFAM" id="SSF55729">
    <property type="entry name" value="Acyl-CoA N-acyltransferases (Nat)"/>
    <property type="match status" value="1"/>
</dbReference>
<evidence type="ECO:0000259" key="14">
    <source>
        <dbReference type="Pfam" id="PF00583"/>
    </source>
</evidence>
<proteinExistence type="inferred from homology"/>
<dbReference type="AlphaFoldDB" id="A0A9P9YFA8"/>
<dbReference type="InterPro" id="IPR000182">
    <property type="entry name" value="GNAT_dom"/>
</dbReference>
<evidence type="ECO:0000256" key="12">
    <source>
        <dbReference type="ARBA" id="ARBA00052335"/>
    </source>
</evidence>
<comment type="catalytic activity">
    <reaction evidence="10">
        <text>serotonin + (9Z)-octadecenoyl-CoA = N-(9Z-octadecenoyl)-serotonin + CoA + H(+)</text>
        <dbReference type="Rhea" id="RHEA:51392"/>
        <dbReference type="ChEBI" id="CHEBI:15378"/>
        <dbReference type="ChEBI" id="CHEBI:57287"/>
        <dbReference type="ChEBI" id="CHEBI:57387"/>
        <dbReference type="ChEBI" id="CHEBI:134064"/>
        <dbReference type="ChEBI" id="CHEBI:350546"/>
    </reaction>
    <physiologicalReaction direction="left-to-right" evidence="10">
        <dbReference type="Rhea" id="RHEA:51393"/>
    </physiologicalReaction>
</comment>
<dbReference type="Proteomes" id="UP001059596">
    <property type="component" value="Unassembled WGS sequence"/>
</dbReference>
<comment type="similarity">
    <text evidence="4">Belongs to the acetyltransferase family. AANAT subfamily.</text>
</comment>
<evidence type="ECO:0000256" key="10">
    <source>
        <dbReference type="ARBA" id="ARBA00051823"/>
    </source>
</evidence>
<comment type="catalytic activity">
    <reaction evidence="6">
        <text>dopamine + (9Z)-octadecenoyl-CoA = N-(9Z-octadecanoyl)-dopamine + CoA + H(+)</text>
        <dbReference type="Rhea" id="RHEA:51380"/>
        <dbReference type="ChEBI" id="CHEBI:15378"/>
        <dbReference type="ChEBI" id="CHEBI:31883"/>
        <dbReference type="ChEBI" id="CHEBI:57287"/>
        <dbReference type="ChEBI" id="CHEBI:57387"/>
        <dbReference type="ChEBI" id="CHEBI:59905"/>
    </reaction>
    <physiologicalReaction direction="left-to-right" evidence="6">
        <dbReference type="Rhea" id="RHEA:51381"/>
    </physiologicalReaction>
</comment>
<evidence type="ECO:0000256" key="7">
    <source>
        <dbReference type="ARBA" id="ARBA00050849"/>
    </source>
</evidence>
<comment type="catalytic activity">
    <reaction evidence="7">
        <text>serotonin + octadecanoyl-CoA = N-octadecanoyl-serotonin + CoA + H(+)</text>
        <dbReference type="Rhea" id="RHEA:51400"/>
        <dbReference type="ChEBI" id="CHEBI:15378"/>
        <dbReference type="ChEBI" id="CHEBI:57287"/>
        <dbReference type="ChEBI" id="CHEBI:57394"/>
        <dbReference type="ChEBI" id="CHEBI:134065"/>
        <dbReference type="ChEBI" id="CHEBI:350546"/>
    </reaction>
    <physiologicalReaction direction="left-to-right" evidence="7">
        <dbReference type="Rhea" id="RHEA:51401"/>
    </physiologicalReaction>
</comment>
<reference evidence="15" key="1">
    <citation type="journal article" date="2023" name="Genome Biol. Evol.">
        <title>Long-read-based Genome Assembly of Drosophila gunungcola Reveals Fewer Chemosensory Genes in Flower-breeding Species.</title>
        <authorList>
            <person name="Negi A."/>
            <person name="Liao B.Y."/>
            <person name="Yeh S.D."/>
        </authorList>
    </citation>
    <scope>NUCLEOTIDE SEQUENCE</scope>
    <source>
        <strain evidence="15">Sukarami</strain>
    </source>
</reference>
<comment type="catalytic activity">
    <reaction evidence="11">
        <text>serotonin + hexadecanoyl-CoA = N-hexadecanoyl-serotonin + CoA + H(+)</text>
        <dbReference type="Rhea" id="RHEA:51384"/>
        <dbReference type="ChEBI" id="CHEBI:15378"/>
        <dbReference type="ChEBI" id="CHEBI:57287"/>
        <dbReference type="ChEBI" id="CHEBI:57379"/>
        <dbReference type="ChEBI" id="CHEBI:134059"/>
        <dbReference type="ChEBI" id="CHEBI:350546"/>
    </reaction>
    <physiologicalReaction direction="left-to-right" evidence="11">
        <dbReference type="Rhea" id="RHEA:51385"/>
    </physiologicalReaction>
</comment>
<evidence type="ECO:0000256" key="1">
    <source>
        <dbReference type="ARBA" id="ARBA00022679"/>
    </source>
</evidence>
<evidence type="ECO:0000313" key="16">
    <source>
        <dbReference type="Proteomes" id="UP001059596"/>
    </source>
</evidence>
<evidence type="ECO:0000256" key="9">
    <source>
        <dbReference type="ARBA" id="ARBA00051711"/>
    </source>
</evidence>
<dbReference type="InterPro" id="IPR016181">
    <property type="entry name" value="Acyl_CoA_acyltransferase"/>
</dbReference>
<evidence type="ECO:0000256" key="5">
    <source>
        <dbReference type="ARBA" id="ARBA00039114"/>
    </source>
</evidence>
<evidence type="ECO:0000256" key="8">
    <source>
        <dbReference type="ARBA" id="ARBA00051284"/>
    </source>
</evidence>
<evidence type="ECO:0000256" key="13">
    <source>
        <dbReference type="ARBA" id="ARBA00052491"/>
    </source>
</evidence>
<keyword evidence="16" id="KW-1185">Reference proteome</keyword>
<dbReference type="GO" id="GO:0004059">
    <property type="term" value="F:aralkylamine N-acetyltransferase activity"/>
    <property type="evidence" value="ECO:0007669"/>
    <property type="project" value="UniProtKB-EC"/>
</dbReference>
<dbReference type="OrthoDB" id="8113373at2759"/>
<comment type="catalytic activity">
    <reaction evidence="9">
        <text>dopamine + acetyl-CoA = N-acetyldopamine + CoA + H(+)</text>
        <dbReference type="Rhea" id="RHEA:51388"/>
        <dbReference type="ChEBI" id="CHEBI:15378"/>
        <dbReference type="ChEBI" id="CHEBI:57287"/>
        <dbReference type="ChEBI" id="CHEBI:57288"/>
        <dbReference type="ChEBI" id="CHEBI:59905"/>
        <dbReference type="ChEBI" id="CHEBI:125678"/>
    </reaction>
    <physiologicalReaction direction="left-to-right" evidence="9">
        <dbReference type="Rhea" id="RHEA:51389"/>
    </physiologicalReaction>
</comment>
<comment type="caution">
    <text evidence="15">The sequence shown here is derived from an EMBL/GenBank/DDBJ whole genome shotgun (WGS) entry which is preliminary data.</text>
</comment>
<keyword evidence="2" id="KW-0012">Acyltransferase</keyword>
<comment type="pathway">
    <text evidence="3">Aromatic compound metabolism; melatonin biosynthesis; melatonin from serotonin: step 1/2.</text>
</comment>
<comment type="catalytic activity">
    <reaction evidence="12">
        <text>dopamine + hexadecanoyl-CoA = N-hexadecanoyl-dopamine + CoA + H(+)</text>
        <dbReference type="Rhea" id="RHEA:51376"/>
        <dbReference type="ChEBI" id="CHEBI:15378"/>
        <dbReference type="ChEBI" id="CHEBI:57287"/>
        <dbReference type="ChEBI" id="CHEBI:57379"/>
        <dbReference type="ChEBI" id="CHEBI:59905"/>
        <dbReference type="ChEBI" id="CHEBI:134058"/>
    </reaction>
    <physiologicalReaction direction="left-to-right" evidence="12">
        <dbReference type="Rhea" id="RHEA:51377"/>
    </physiologicalReaction>
</comment>
<protein>
    <recommendedName>
        <fullName evidence="5">aralkylamine N-acetyltransferase</fullName>
        <ecNumber evidence="5">2.3.1.87</ecNumber>
    </recommendedName>
</protein>
<organism evidence="15 16">
    <name type="scientific">Drosophila gunungcola</name>
    <name type="common">fruit fly</name>
    <dbReference type="NCBI Taxonomy" id="103775"/>
    <lineage>
        <taxon>Eukaryota</taxon>
        <taxon>Metazoa</taxon>
        <taxon>Ecdysozoa</taxon>
        <taxon>Arthropoda</taxon>
        <taxon>Hexapoda</taxon>
        <taxon>Insecta</taxon>
        <taxon>Pterygota</taxon>
        <taxon>Neoptera</taxon>
        <taxon>Endopterygota</taxon>
        <taxon>Diptera</taxon>
        <taxon>Brachycera</taxon>
        <taxon>Muscomorpha</taxon>
        <taxon>Ephydroidea</taxon>
        <taxon>Drosophilidae</taxon>
        <taxon>Drosophila</taxon>
        <taxon>Sophophora</taxon>
    </lineage>
</organism>
<dbReference type="EC" id="2.3.1.87" evidence="5"/>
<evidence type="ECO:0000313" key="15">
    <source>
        <dbReference type="EMBL" id="KAI8035913.1"/>
    </source>
</evidence>
<feature type="domain" description="N-acetyltransferase" evidence="14">
    <location>
        <begin position="61"/>
        <end position="172"/>
    </location>
</feature>
<dbReference type="PANTHER" id="PTHR20905:SF1">
    <property type="entry name" value="AT07410P-RELATED"/>
    <property type="match status" value="1"/>
</dbReference>
<evidence type="ECO:0000256" key="6">
    <source>
        <dbReference type="ARBA" id="ARBA00050189"/>
    </source>
</evidence>
<sequence>MTSKPRNGVTIRTMSPEDYENVKAFMKTEYFTAEPLCQSSGEPVHLQNEEENDGINLSMIHQGTCLLALDESNGGRIVGFVLAGAQFSEDVEPQPPAIETLEQNAWGRIYIILIKAKREANLFQRYGISKALYSHVTCVATAMRGKGLGSRLTATLVDVGRSRGLSVRVAYCTSFYSARQKEELDMECIYSLNYADHKDDQGRVIFAPAAPNSTLRVMAMRL</sequence>
<dbReference type="Gene3D" id="3.40.630.30">
    <property type="match status" value="1"/>
</dbReference>